<protein>
    <submittedName>
        <fullName evidence="2">Uncharacterized protein</fullName>
    </submittedName>
</protein>
<evidence type="ECO:0000256" key="1">
    <source>
        <dbReference type="SAM" id="Phobius"/>
    </source>
</evidence>
<reference evidence="2" key="1">
    <citation type="journal article" date="2023" name="Plant J.">
        <title>The genome of the king protea, Protea cynaroides.</title>
        <authorList>
            <person name="Chang J."/>
            <person name="Duong T.A."/>
            <person name="Schoeman C."/>
            <person name="Ma X."/>
            <person name="Roodt D."/>
            <person name="Barker N."/>
            <person name="Li Z."/>
            <person name="Van de Peer Y."/>
            <person name="Mizrachi E."/>
        </authorList>
    </citation>
    <scope>NUCLEOTIDE SEQUENCE</scope>
    <source>
        <tissue evidence="2">Young leaves</tissue>
    </source>
</reference>
<evidence type="ECO:0000313" key="3">
    <source>
        <dbReference type="Proteomes" id="UP001141806"/>
    </source>
</evidence>
<dbReference type="AlphaFoldDB" id="A0A9Q0HHE4"/>
<keyword evidence="1" id="KW-0472">Membrane</keyword>
<dbReference type="Proteomes" id="UP001141806">
    <property type="component" value="Unassembled WGS sequence"/>
</dbReference>
<accession>A0A9Q0HHE4</accession>
<feature type="transmembrane region" description="Helical" evidence="1">
    <location>
        <begin position="15"/>
        <end position="33"/>
    </location>
</feature>
<organism evidence="2 3">
    <name type="scientific">Protea cynaroides</name>
    <dbReference type="NCBI Taxonomy" id="273540"/>
    <lineage>
        <taxon>Eukaryota</taxon>
        <taxon>Viridiplantae</taxon>
        <taxon>Streptophyta</taxon>
        <taxon>Embryophyta</taxon>
        <taxon>Tracheophyta</taxon>
        <taxon>Spermatophyta</taxon>
        <taxon>Magnoliopsida</taxon>
        <taxon>Proteales</taxon>
        <taxon>Proteaceae</taxon>
        <taxon>Protea</taxon>
    </lineage>
</organism>
<comment type="caution">
    <text evidence="2">The sequence shown here is derived from an EMBL/GenBank/DDBJ whole genome shotgun (WGS) entry which is preliminary data.</text>
</comment>
<keyword evidence="3" id="KW-1185">Reference proteome</keyword>
<proteinExistence type="predicted"/>
<evidence type="ECO:0000313" key="2">
    <source>
        <dbReference type="EMBL" id="KAJ4963699.1"/>
    </source>
</evidence>
<keyword evidence="1" id="KW-0812">Transmembrane</keyword>
<name>A0A9Q0HHE4_9MAGN</name>
<gene>
    <name evidence="2" type="ORF">NE237_023638</name>
</gene>
<dbReference type="EMBL" id="JAMYWD010000008">
    <property type="protein sequence ID" value="KAJ4963699.1"/>
    <property type="molecule type" value="Genomic_DNA"/>
</dbReference>
<sequence length="200" mass="22624">MVEFSAGSGELQELTGVYLPIMVLFMAVLRRIWVFQMSMASGGFEKVGELQRFLEGTFWNSYGSAWEVCESYLDACNIICGSQMVPSMEVSVGVLIMEGEPKEDLGLQQGGTQRRIKGCDSATHAAVFAGCWCACGDLWEFKVEKLQRLKNREWLCVGSRPRGLGKDFDGFEKPCIRKKRWCRTDRNLNELFCSKGEQWS</sequence>
<keyword evidence="1" id="KW-1133">Transmembrane helix</keyword>